<feature type="transmembrane region" description="Helical" evidence="8">
    <location>
        <begin position="253"/>
        <end position="272"/>
    </location>
</feature>
<feature type="transmembrane region" description="Helical" evidence="8">
    <location>
        <begin position="223"/>
        <end position="241"/>
    </location>
</feature>
<evidence type="ECO:0000256" key="8">
    <source>
        <dbReference type="SAM" id="Phobius"/>
    </source>
</evidence>
<feature type="transmembrane region" description="Helical" evidence="8">
    <location>
        <begin position="34"/>
        <end position="53"/>
    </location>
</feature>
<feature type="transmembrane region" description="Helical" evidence="8">
    <location>
        <begin position="192"/>
        <end position="211"/>
    </location>
</feature>
<feature type="transmembrane region" description="Helical" evidence="8">
    <location>
        <begin position="6"/>
        <end position="22"/>
    </location>
</feature>
<evidence type="ECO:0000256" key="1">
    <source>
        <dbReference type="ARBA" id="ARBA00004651"/>
    </source>
</evidence>
<dbReference type="PANTHER" id="PTHR36838">
    <property type="entry name" value="AUXIN EFFLUX CARRIER FAMILY PROTEIN"/>
    <property type="match status" value="1"/>
</dbReference>
<protein>
    <submittedName>
        <fullName evidence="9">AEC family transporter</fullName>
    </submittedName>
</protein>
<evidence type="ECO:0000313" key="9">
    <source>
        <dbReference type="EMBL" id="MBI9114015.1"/>
    </source>
</evidence>
<dbReference type="Pfam" id="PF03547">
    <property type="entry name" value="Mem_trans"/>
    <property type="match status" value="2"/>
</dbReference>
<evidence type="ECO:0000256" key="7">
    <source>
        <dbReference type="ARBA" id="ARBA00023136"/>
    </source>
</evidence>
<comment type="similarity">
    <text evidence="2">Belongs to the auxin efflux carrier (TC 2.A.69) family.</text>
</comment>
<keyword evidence="5 8" id="KW-0812">Transmembrane</keyword>
<evidence type="ECO:0000313" key="10">
    <source>
        <dbReference type="Proteomes" id="UP000602087"/>
    </source>
</evidence>
<comment type="caution">
    <text evidence="9">The sequence shown here is derived from an EMBL/GenBank/DDBJ whole genome shotgun (WGS) entry which is preliminary data.</text>
</comment>
<dbReference type="RefSeq" id="WP_198732569.1">
    <property type="nucleotide sequence ID" value="NZ_JAEINH010000002.1"/>
</dbReference>
<gene>
    <name evidence="9" type="ORF">JAV76_03175</name>
</gene>
<feature type="transmembrane region" description="Helical" evidence="8">
    <location>
        <begin position="94"/>
        <end position="117"/>
    </location>
</feature>
<feature type="transmembrane region" description="Helical" evidence="8">
    <location>
        <begin position="284"/>
        <end position="304"/>
    </location>
</feature>
<feature type="transmembrane region" description="Helical" evidence="8">
    <location>
        <begin position="65"/>
        <end position="87"/>
    </location>
</feature>
<keyword evidence="4" id="KW-1003">Cell membrane</keyword>
<dbReference type="GO" id="GO:0005886">
    <property type="term" value="C:plasma membrane"/>
    <property type="evidence" value="ECO:0007669"/>
    <property type="project" value="UniProtKB-SubCell"/>
</dbReference>
<reference evidence="9" key="1">
    <citation type="submission" date="2020-12" db="EMBL/GenBank/DDBJ databases">
        <title>Sanguibacter suaedae sp. nov., isolated from Suaeda aralocaspica.</title>
        <authorList>
            <person name="Ma Q."/>
        </authorList>
    </citation>
    <scope>NUCLEOTIDE SEQUENCE</scope>
    <source>
        <strain evidence="9">YZGR15</strain>
    </source>
</reference>
<evidence type="ECO:0000256" key="3">
    <source>
        <dbReference type="ARBA" id="ARBA00022448"/>
    </source>
</evidence>
<feature type="transmembrane region" description="Helical" evidence="8">
    <location>
        <begin position="164"/>
        <end position="186"/>
    </location>
</feature>
<keyword evidence="3" id="KW-0813">Transport</keyword>
<evidence type="ECO:0000256" key="4">
    <source>
        <dbReference type="ARBA" id="ARBA00022475"/>
    </source>
</evidence>
<accession>A0A934IA52</accession>
<sequence>MLGVLTGFAIIATVIGVGYAVGRTDLLGDHGRPVLARLVFFVLAPCLLFTVLADASVGDLFSPLLAVSAGAAVLTFVIHALVAGLAWRRGVSETVVGALSAGYVNANNIGIPVAVYVLGDPAYAAPVVLVQLLVFAPLGLAVLDAQARGRVSLGRLVTQPLRNPIIVGSALGLLVALTGVVVPAPVMEPFRIVGAAAVPLMLIAYGISLHGKRVLQPGSGRQDVVLASALKLVVMPVLAWAGGHALGLSAHDLFVVVALASLPTAQNVFVYAQRYGRGEVLARDTIFVTTLGAAPVLVAVAALLR</sequence>
<keyword evidence="10" id="KW-1185">Reference proteome</keyword>
<dbReference type="Gene3D" id="1.20.1530.20">
    <property type="match status" value="1"/>
</dbReference>
<dbReference type="PANTHER" id="PTHR36838:SF1">
    <property type="entry name" value="SLR1864 PROTEIN"/>
    <property type="match status" value="1"/>
</dbReference>
<proteinExistence type="inferred from homology"/>
<evidence type="ECO:0000256" key="2">
    <source>
        <dbReference type="ARBA" id="ARBA00010145"/>
    </source>
</evidence>
<dbReference type="InterPro" id="IPR004776">
    <property type="entry name" value="Mem_transp_PIN-like"/>
</dbReference>
<evidence type="ECO:0000256" key="5">
    <source>
        <dbReference type="ARBA" id="ARBA00022692"/>
    </source>
</evidence>
<dbReference type="AlphaFoldDB" id="A0A934IA52"/>
<dbReference type="EMBL" id="JAEINH010000002">
    <property type="protein sequence ID" value="MBI9114015.1"/>
    <property type="molecule type" value="Genomic_DNA"/>
</dbReference>
<feature type="transmembrane region" description="Helical" evidence="8">
    <location>
        <begin position="123"/>
        <end position="143"/>
    </location>
</feature>
<dbReference type="InterPro" id="IPR038770">
    <property type="entry name" value="Na+/solute_symporter_sf"/>
</dbReference>
<evidence type="ECO:0000256" key="6">
    <source>
        <dbReference type="ARBA" id="ARBA00022989"/>
    </source>
</evidence>
<keyword evidence="6 8" id="KW-1133">Transmembrane helix</keyword>
<keyword evidence="7 8" id="KW-0472">Membrane</keyword>
<comment type="subcellular location">
    <subcellularLocation>
        <location evidence="1">Cell membrane</location>
        <topology evidence="1">Multi-pass membrane protein</topology>
    </subcellularLocation>
</comment>
<dbReference type="Proteomes" id="UP000602087">
    <property type="component" value="Unassembled WGS sequence"/>
</dbReference>
<name>A0A934IA52_9MICO</name>
<organism evidence="9 10">
    <name type="scientific">Sanguibacter suaedae</name>
    <dbReference type="NCBI Taxonomy" id="2795737"/>
    <lineage>
        <taxon>Bacteria</taxon>
        <taxon>Bacillati</taxon>
        <taxon>Actinomycetota</taxon>
        <taxon>Actinomycetes</taxon>
        <taxon>Micrococcales</taxon>
        <taxon>Sanguibacteraceae</taxon>
        <taxon>Sanguibacter</taxon>
    </lineage>
</organism>
<dbReference type="GO" id="GO:0055085">
    <property type="term" value="P:transmembrane transport"/>
    <property type="evidence" value="ECO:0007669"/>
    <property type="project" value="InterPro"/>
</dbReference>